<gene>
    <name evidence="1" type="ORF">MGWOODY_XGa1496</name>
</gene>
<protein>
    <submittedName>
        <fullName evidence="1">Uncharacterized protein</fullName>
    </submittedName>
</protein>
<name>A0A160TU62_9ZZZZ</name>
<dbReference type="EMBL" id="CZRL01000097">
    <property type="protein sequence ID" value="CUS53565.1"/>
    <property type="molecule type" value="Genomic_DNA"/>
</dbReference>
<proteinExistence type="predicted"/>
<reference evidence="1" key="1">
    <citation type="submission" date="2015-10" db="EMBL/GenBank/DDBJ databases">
        <authorList>
            <person name="Gilbert D.G."/>
        </authorList>
    </citation>
    <scope>NUCLEOTIDE SEQUENCE</scope>
</reference>
<organism evidence="1">
    <name type="scientific">hydrothermal vent metagenome</name>
    <dbReference type="NCBI Taxonomy" id="652676"/>
    <lineage>
        <taxon>unclassified sequences</taxon>
        <taxon>metagenomes</taxon>
        <taxon>ecological metagenomes</taxon>
    </lineage>
</organism>
<dbReference type="AlphaFoldDB" id="A0A160TU62"/>
<sequence length="45" mass="4853">MLGAETFSRILLVLSNPVKRRGCAVEFMGAYSSEDSLQETGIGSM</sequence>
<evidence type="ECO:0000313" key="1">
    <source>
        <dbReference type="EMBL" id="CUS53565.1"/>
    </source>
</evidence>
<accession>A0A160TU62</accession>